<dbReference type="Proteomes" id="UP000298663">
    <property type="component" value="Unassembled WGS sequence"/>
</dbReference>
<gene>
    <name evidence="1" type="ORF">L596_022467</name>
</gene>
<sequence length="66" mass="7301">MSRECQINDKLWTGSGAGAEHTEDCFLFELKVFSQDGVFLGPRTVLTANIECGILEGVVDQQQKHC</sequence>
<dbReference type="AlphaFoldDB" id="A0A4U5MLU6"/>
<evidence type="ECO:0000313" key="1">
    <source>
        <dbReference type="EMBL" id="TKR70437.1"/>
    </source>
</evidence>
<protein>
    <submittedName>
        <fullName evidence="1">Uncharacterized protein</fullName>
    </submittedName>
</protein>
<reference evidence="1 2" key="2">
    <citation type="journal article" date="2019" name="G3 (Bethesda)">
        <title>Hybrid Assembly of the Genome of the Entomopathogenic Nematode Steinernema carpocapsae Identifies the X-Chromosome.</title>
        <authorList>
            <person name="Serra L."/>
            <person name="Macchietto M."/>
            <person name="Macias-Munoz A."/>
            <person name="McGill C.J."/>
            <person name="Rodriguez I.M."/>
            <person name="Rodriguez B."/>
            <person name="Murad R."/>
            <person name="Mortazavi A."/>
        </authorList>
    </citation>
    <scope>NUCLEOTIDE SEQUENCE [LARGE SCALE GENOMIC DNA]</scope>
    <source>
        <strain evidence="1 2">ALL</strain>
    </source>
</reference>
<name>A0A4U5MLU6_STECR</name>
<organism evidence="1 2">
    <name type="scientific">Steinernema carpocapsae</name>
    <name type="common">Entomopathogenic nematode</name>
    <dbReference type="NCBI Taxonomy" id="34508"/>
    <lineage>
        <taxon>Eukaryota</taxon>
        <taxon>Metazoa</taxon>
        <taxon>Ecdysozoa</taxon>
        <taxon>Nematoda</taxon>
        <taxon>Chromadorea</taxon>
        <taxon>Rhabditida</taxon>
        <taxon>Tylenchina</taxon>
        <taxon>Panagrolaimomorpha</taxon>
        <taxon>Strongyloidoidea</taxon>
        <taxon>Steinernematidae</taxon>
        <taxon>Steinernema</taxon>
    </lineage>
</organism>
<reference evidence="1 2" key="1">
    <citation type="journal article" date="2015" name="Genome Biol.">
        <title>Comparative genomics of Steinernema reveals deeply conserved gene regulatory networks.</title>
        <authorList>
            <person name="Dillman A.R."/>
            <person name="Macchietto M."/>
            <person name="Porter C.F."/>
            <person name="Rogers A."/>
            <person name="Williams B."/>
            <person name="Antoshechkin I."/>
            <person name="Lee M.M."/>
            <person name="Goodwin Z."/>
            <person name="Lu X."/>
            <person name="Lewis E.E."/>
            <person name="Goodrich-Blair H."/>
            <person name="Stock S.P."/>
            <person name="Adams B.J."/>
            <person name="Sternberg P.W."/>
            <person name="Mortazavi A."/>
        </authorList>
    </citation>
    <scope>NUCLEOTIDE SEQUENCE [LARGE SCALE GENOMIC DNA]</scope>
    <source>
        <strain evidence="1 2">ALL</strain>
    </source>
</reference>
<accession>A0A4U5MLU6</accession>
<evidence type="ECO:0000313" key="2">
    <source>
        <dbReference type="Proteomes" id="UP000298663"/>
    </source>
</evidence>
<comment type="caution">
    <text evidence="1">The sequence shown here is derived from an EMBL/GenBank/DDBJ whole genome shotgun (WGS) entry which is preliminary data.</text>
</comment>
<keyword evidence="2" id="KW-1185">Reference proteome</keyword>
<proteinExistence type="predicted"/>
<dbReference type="EMBL" id="AZBU02000007">
    <property type="protein sequence ID" value="TKR70437.1"/>
    <property type="molecule type" value="Genomic_DNA"/>
</dbReference>